<keyword evidence="2" id="KW-0479">Metal-binding</keyword>
<dbReference type="InterPro" id="IPR002125">
    <property type="entry name" value="CMP_dCMP_dom"/>
</dbReference>
<keyword evidence="3" id="KW-0378">Hydrolase</keyword>
<dbReference type="InterPro" id="IPR027417">
    <property type="entry name" value="P-loop_NTPase"/>
</dbReference>
<accession>A0A2G9CA98</accession>
<name>A0A2G9CA98_9BURK</name>
<reference evidence="6 7" key="1">
    <citation type="submission" date="2017-11" db="EMBL/GenBank/DDBJ databases">
        <title>Draft genome sequence of Mitsuaria sp. HWN-4.</title>
        <authorList>
            <person name="Gundlapally S.R."/>
        </authorList>
    </citation>
    <scope>NUCLEOTIDE SEQUENCE [LARGE SCALE GENOMIC DNA]</scope>
    <source>
        <strain evidence="6 7">HWN-4</strain>
    </source>
</reference>
<dbReference type="AlphaFoldDB" id="A0A2G9CA98"/>
<comment type="similarity">
    <text evidence="1">Belongs to the cytidine and deoxycytidylate deaminase family.</text>
</comment>
<keyword evidence="7" id="KW-1185">Reference proteome</keyword>
<dbReference type="InterPro" id="IPR016193">
    <property type="entry name" value="Cytidine_deaminase-like"/>
</dbReference>
<dbReference type="Proteomes" id="UP000231501">
    <property type="component" value="Unassembled WGS sequence"/>
</dbReference>
<dbReference type="PROSITE" id="PS51747">
    <property type="entry name" value="CYT_DCMP_DEAMINASES_2"/>
    <property type="match status" value="1"/>
</dbReference>
<dbReference type="EMBL" id="PEOG01000022">
    <property type="protein sequence ID" value="PIM53350.1"/>
    <property type="molecule type" value="Genomic_DNA"/>
</dbReference>
<dbReference type="PANTHER" id="PTHR11086:SF18">
    <property type="entry name" value="DEOXYCYTIDYLATE DEAMINASE"/>
    <property type="match status" value="1"/>
</dbReference>
<evidence type="ECO:0000256" key="4">
    <source>
        <dbReference type="ARBA" id="ARBA00022833"/>
    </source>
</evidence>
<evidence type="ECO:0000256" key="2">
    <source>
        <dbReference type="ARBA" id="ARBA00022723"/>
    </source>
</evidence>
<dbReference type="PROSITE" id="PS00903">
    <property type="entry name" value="CYT_DCMP_DEAMINASES_1"/>
    <property type="match status" value="1"/>
</dbReference>
<evidence type="ECO:0000259" key="5">
    <source>
        <dbReference type="PROSITE" id="PS51747"/>
    </source>
</evidence>
<dbReference type="SUPFAM" id="SSF53927">
    <property type="entry name" value="Cytidine deaminase-like"/>
    <property type="match status" value="1"/>
</dbReference>
<evidence type="ECO:0000313" key="6">
    <source>
        <dbReference type="EMBL" id="PIM53350.1"/>
    </source>
</evidence>
<evidence type="ECO:0000313" key="7">
    <source>
        <dbReference type="Proteomes" id="UP000231501"/>
    </source>
</evidence>
<gene>
    <name evidence="6" type="ORF">CS062_10020</name>
</gene>
<dbReference type="OrthoDB" id="9788517at2"/>
<comment type="caution">
    <text evidence="6">The sequence shown here is derived from an EMBL/GenBank/DDBJ whole genome shotgun (WGS) entry which is preliminary data.</text>
</comment>
<feature type="domain" description="CMP/dCMP-type deaminase" evidence="5">
    <location>
        <begin position="257"/>
        <end position="449"/>
    </location>
</feature>
<dbReference type="NCBIfam" id="NF041025">
    <property type="entry name" value="antiphage_deaminase"/>
    <property type="match status" value="1"/>
</dbReference>
<dbReference type="InterPro" id="IPR016192">
    <property type="entry name" value="APOBEC/CMP_deaminase_Zn-bd"/>
</dbReference>
<organism evidence="6 7">
    <name type="scientific">Roseateles chitinivorans</name>
    <dbReference type="NCBI Taxonomy" id="2917965"/>
    <lineage>
        <taxon>Bacteria</taxon>
        <taxon>Pseudomonadati</taxon>
        <taxon>Pseudomonadota</taxon>
        <taxon>Betaproteobacteria</taxon>
        <taxon>Burkholderiales</taxon>
        <taxon>Sphaerotilaceae</taxon>
        <taxon>Roseateles</taxon>
    </lineage>
</organism>
<protein>
    <submittedName>
        <fullName evidence="6">Deoxycytidylate deaminase</fullName>
    </submittedName>
</protein>
<dbReference type="Gene3D" id="3.40.140.10">
    <property type="entry name" value="Cytidine Deaminase, domain 2"/>
    <property type="match status" value="1"/>
</dbReference>
<dbReference type="InterPro" id="IPR015517">
    <property type="entry name" value="dCMP_deaminase-rel"/>
</dbReference>
<evidence type="ECO:0000256" key="3">
    <source>
        <dbReference type="ARBA" id="ARBA00022801"/>
    </source>
</evidence>
<dbReference type="Pfam" id="PF00383">
    <property type="entry name" value="dCMP_cyt_deam_1"/>
    <property type="match status" value="1"/>
</dbReference>
<dbReference type="Gene3D" id="3.40.50.300">
    <property type="entry name" value="P-loop containing nucleotide triphosphate hydrolases"/>
    <property type="match status" value="1"/>
</dbReference>
<dbReference type="GO" id="GO:0005737">
    <property type="term" value="C:cytoplasm"/>
    <property type="evidence" value="ECO:0007669"/>
    <property type="project" value="TreeGrafter"/>
</dbReference>
<keyword evidence="4" id="KW-0862">Zinc</keyword>
<dbReference type="GO" id="GO:0008270">
    <property type="term" value="F:zinc ion binding"/>
    <property type="evidence" value="ECO:0007669"/>
    <property type="project" value="InterPro"/>
</dbReference>
<evidence type="ECO:0000256" key="1">
    <source>
        <dbReference type="ARBA" id="ARBA00006576"/>
    </source>
</evidence>
<dbReference type="RefSeq" id="WP_099861514.1">
    <property type="nucleotide sequence ID" value="NZ_PEOG01000022.1"/>
</dbReference>
<sequence>MVARNVLMEEQPVSSTPAPAETLMQRFEGRQSNELVLAFAGPIGCGIKSVVNAARRSLLKLNYRVEVIKVSQFLEESLAAGRIQATVKDQEWSDPFYRYRKLQEAGKRIRELSENKHILAEFAVSQIVLDRERSRDEAVNAPVESYSQRVAYLIDQVKRPEEVDLLRALYRNLFYLVGVTKPYAQRKRLLEDDGVDETETEKLIEIDRSEEGLWGQQLDKTLHLADFFVRNDALVDQRNAIDRFVSLIHGDKSKTPDVLETGMYAAYAAGLRSACLSRQVGAAIANTNGDVIATGCNDVPAPKGGLYGGARSHQDHRCVHIGDRECFNDYYKRKLQEDIGYVLDVIFRENGVGNSGKILKQSLEAIYKKTRLGSLIEFSRSVHAEMDAIVSLARSGGEGIRGARLFTTTFPCHSCARHIVASGIEEVIYIEPYDKSMAQQLHRDAISFESPADYSEEMNDEDRRHQESKVKFLHFEGVSPRLFATVFRADGRKNKDTGRFVPIATENPAKVLPEYLDNYHAFEDAAVKHFAEKLSKLPSVKY</sequence>
<proteinExistence type="inferred from homology"/>
<dbReference type="PANTHER" id="PTHR11086">
    <property type="entry name" value="DEOXYCYTIDYLATE DEAMINASE-RELATED"/>
    <property type="match status" value="1"/>
</dbReference>
<dbReference type="GO" id="GO:0004132">
    <property type="term" value="F:dCMP deaminase activity"/>
    <property type="evidence" value="ECO:0007669"/>
    <property type="project" value="TreeGrafter"/>
</dbReference>